<keyword evidence="3" id="KW-1185">Reference proteome</keyword>
<dbReference type="Proteomes" id="UP000024635">
    <property type="component" value="Unassembled WGS sequence"/>
</dbReference>
<gene>
    <name evidence="2" type="primary">Acey_s0002.g563</name>
    <name evidence="2" type="ORF">Y032_0002g563</name>
</gene>
<proteinExistence type="predicted"/>
<evidence type="ECO:0000313" key="3">
    <source>
        <dbReference type="Proteomes" id="UP000024635"/>
    </source>
</evidence>
<evidence type="ECO:0000256" key="1">
    <source>
        <dbReference type="SAM" id="MobiDB-lite"/>
    </source>
</evidence>
<sequence length="131" mass="14532">MVRRHPEVGESLETGPTVRDKGAPASKVEETDRCGDKSVPVPNVGGEGSIVVIRVRRRPKWGKALRGFHGVERCAGNQRCGIAWKNEEMQKTGPILRKNPLRPSLLHASLPLLYLRLLSLTHSLSFLFVSE</sequence>
<evidence type="ECO:0000313" key="2">
    <source>
        <dbReference type="EMBL" id="EYC33025.1"/>
    </source>
</evidence>
<feature type="region of interest" description="Disordered" evidence="1">
    <location>
        <begin position="1"/>
        <end position="42"/>
    </location>
</feature>
<name>A0A016W075_9BILA</name>
<dbReference type="AlphaFoldDB" id="A0A016W075"/>
<comment type="caution">
    <text evidence="2">The sequence shown here is derived from an EMBL/GenBank/DDBJ whole genome shotgun (WGS) entry which is preliminary data.</text>
</comment>
<dbReference type="EMBL" id="JARK01001338">
    <property type="protein sequence ID" value="EYC33025.1"/>
    <property type="molecule type" value="Genomic_DNA"/>
</dbReference>
<protein>
    <submittedName>
        <fullName evidence="2">Uncharacterized protein</fullName>
    </submittedName>
</protein>
<accession>A0A016W075</accession>
<reference evidence="3" key="1">
    <citation type="journal article" date="2015" name="Nat. Genet.">
        <title>The genome and transcriptome of the zoonotic hookworm Ancylostoma ceylanicum identify infection-specific gene families.</title>
        <authorList>
            <person name="Schwarz E.M."/>
            <person name="Hu Y."/>
            <person name="Antoshechkin I."/>
            <person name="Miller M.M."/>
            <person name="Sternberg P.W."/>
            <person name="Aroian R.V."/>
        </authorList>
    </citation>
    <scope>NUCLEOTIDE SEQUENCE</scope>
    <source>
        <strain evidence="3">HY135</strain>
    </source>
</reference>
<organism evidence="2 3">
    <name type="scientific">Ancylostoma ceylanicum</name>
    <dbReference type="NCBI Taxonomy" id="53326"/>
    <lineage>
        <taxon>Eukaryota</taxon>
        <taxon>Metazoa</taxon>
        <taxon>Ecdysozoa</taxon>
        <taxon>Nematoda</taxon>
        <taxon>Chromadorea</taxon>
        <taxon>Rhabditida</taxon>
        <taxon>Rhabditina</taxon>
        <taxon>Rhabditomorpha</taxon>
        <taxon>Strongyloidea</taxon>
        <taxon>Ancylostomatidae</taxon>
        <taxon>Ancylostomatinae</taxon>
        <taxon>Ancylostoma</taxon>
    </lineage>
</organism>
<feature type="compositionally biased region" description="Basic and acidic residues" evidence="1">
    <location>
        <begin position="18"/>
        <end position="36"/>
    </location>
</feature>